<evidence type="ECO:0000313" key="3">
    <source>
        <dbReference type="EMBL" id="KKM27572.1"/>
    </source>
</evidence>
<dbReference type="EMBL" id="LAZR01061599">
    <property type="protein sequence ID" value="KKK63258.1"/>
    <property type="molecule type" value="Genomic_DNA"/>
</dbReference>
<name>A0A0F9IJ49_9ZZZZ</name>
<dbReference type="EMBL" id="LAZR01031198">
    <property type="protein sequence ID" value="KKL54443.1"/>
    <property type="molecule type" value="Genomic_DNA"/>
</dbReference>
<protein>
    <submittedName>
        <fullName evidence="3">Uncharacterized protein</fullName>
    </submittedName>
</protein>
<accession>A0A0F9IJ49</accession>
<evidence type="ECO:0000313" key="1">
    <source>
        <dbReference type="EMBL" id="KKK63258.1"/>
    </source>
</evidence>
<sequence>MTIASDYNLCPICGHTPGFCRSARCAGSASPEELRKSERRAQLKQLRASIERELEQLDD</sequence>
<dbReference type="EMBL" id="LAZR01012297">
    <property type="protein sequence ID" value="KKM27572.1"/>
    <property type="molecule type" value="Genomic_DNA"/>
</dbReference>
<evidence type="ECO:0000313" key="2">
    <source>
        <dbReference type="EMBL" id="KKL54443.1"/>
    </source>
</evidence>
<comment type="caution">
    <text evidence="3">The sequence shown here is derived from an EMBL/GenBank/DDBJ whole genome shotgun (WGS) entry which is preliminary data.</text>
</comment>
<proteinExistence type="predicted"/>
<reference evidence="3" key="1">
    <citation type="journal article" date="2015" name="Nature">
        <title>Complex archaea that bridge the gap between prokaryotes and eukaryotes.</title>
        <authorList>
            <person name="Spang A."/>
            <person name="Saw J.H."/>
            <person name="Jorgensen S.L."/>
            <person name="Zaremba-Niedzwiedzka K."/>
            <person name="Martijn J."/>
            <person name="Lind A.E."/>
            <person name="van Eijk R."/>
            <person name="Schleper C."/>
            <person name="Guy L."/>
            <person name="Ettema T.J."/>
        </authorList>
    </citation>
    <scope>NUCLEOTIDE SEQUENCE</scope>
</reference>
<dbReference type="AlphaFoldDB" id="A0A0F9IJ49"/>
<organism evidence="3">
    <name type="scientific">marine sediment metagenome</name>
    <dbReference type="NCBI Taxonomy" id="412755"/>
    <lineage>
        <taxon>unclassified sequences</taxon>
        <taxon>metagenomes</taxon>
        <taxon>ecological metagenomes</taxon>
    </lineage>
</organism>
<gene>
    <name evidence="3" type="ORF">LCGC14_1573450</name>
    <name evidence="2" type="ORF">LCGC14_2265380</name>
    <name evidence="1" type="ORF">LCGC14_2996080</name>
</gene>